<dbReference type="GO" id="GO:0003899">
    <property type="term" value="F:DNA-directed RNA polymerase activity"/>
    <property type="evidence" value="ECO:0007669"/>
    <property type="project" value="UniProtKB-EC"/>
</dbReference>
<dbReference type="Gene3D" id="1.10.1790.20">
    <property type="match status" value="1"/>
</dbReference>
<dbReference type="InterPro" id="IPR044893">
    <property type="entry name" value="RNA_pol_Rpb1_clamp_domain"/>
</dbReference>
<sequence length="1262" mass="143179">MINSNKCCSNCGTDFNINWRKTKQRFGHIELTKPVVHTWFHKNNTEVLETLLGVSSSVIKGLINCDLHVINKRISDDLYDGKIINSSTYSDLGKQTGWDRIVSGGSAINYLLSRTNLNKLKQDIQQRYERAESVTASNELNERMKIIDGFLKKNVDPTWLVLKVIPVLPASLRPMLADDDERVQSSDLNELYSQVINANNTLKCCFDLFKFSWQLATNELIQNIGKLQKAVDMLYDNSSDLDNHPSYSNKTLTSISEMLKGKHGRFRQTLLGKRVDYSGRTVIVPSPNLKLDECSIPRTMASDLFKPIIYLKAMLKLGNKPNDSIERILERDPIMANQILDEVVSYYPIILNRAPTLHKLSMLVFMVRLNNERVIKVHPLVCAGFNADFDGDQMVVHVPLTSEAKLEAMKYMLSSKNILHPANGNVVITPTKDMIMGLYYLSLVESNKECLRFESLLLLKRAVDLNLINVHTKIIYVVIINNKLTTIITTPGRILIADIVPSECCFRYDVYHPEFTKDRIIDLIQEVNTNCDRWKTVKFCEALMRLGFKYATQSGLSLGLPDLLTAKHKHNILRSVRKKTREMINNTRIVPHNSQQRSSLWRLWSNVADEVYKTMDLDDSDIHPSNSSSIRIMVTSGARGTSGQLQQLTGLRGKVVCFNDELSKMPILHSYTEGLSTIEMFVLSYSSRKGLIDSVIKTSKSGYFMRKLVEASRECIIDEIDCRTKLGLEIDLSSDGCDNTCGWLIGRFLLDDVIVNNVVVADSNVVLTKEIILDLVKICKYKVHIRSPLMCQARSGICRKCYGLNIGTGKLVNLGDSVGMLAAQSIGEPGTQLTLRTFHGLEISNFDKPTKSCQYYTKAPCCGRIKVLNFVCINSYQDGLIVVNSKCSVVIYQQEKLVWKVAVPIGSRLFFNNNDFVEEGQILWLRCVQNESYVGLVGGKLCYGNLCCNVNFRRTSRSDDLFLVKNWKQTDKFDARIILKVVDISLTYSIKTNVSSHFVVQSNCDVEIFDCIMLKKVDDYQDMVSDESGGLYKLEHLFDNSEPGSDVAIISPCCGLLRIGNTKDFNSYVIEPRSKRKFPIVYHLYEQHLNTKTDKDVGTMEMLLSGEVDLSDYAINHGFRWFVKYFIKSVKQIYEQYGINVNPKHIEVVLKLMTSTAVMWNTNCFNFVKYSSNKWWVIDQINRVCQTFGQEQIRYSRQIVGVSKLCTKHQISPLSTMSYQGSTKAIANAVIKGLEFKMTGIKDRIMFGMLPLIGLGYGNRLC</sequence>
<keyword evidence="1 7" id="KW-0240">DNA-directed RNA polymerase</keyword>
<protein>
    <recommendedName>
        <fullName evidence="7">DNA-directed RNA polymerase subunit</fullName>
        <ecNumber evidence="7">2.7.7.6</ecNumber>
    </recommendedName>
</protein>
<dbReference type="InterPro" id="IPR006592">
    <property type="entry name" value="RNA_pol_N"/>
</dbReference>
<dbReference type="InterPro" id="IPR000722">
    <property type="entry name" value="RNA_pol_asu"/>
</dbReference>
<evidence type="ECO:0000259" key="8">
    <source>
        <dbReference type="SMART" id="SM00663"/>
    </source>
</evidence>
<evidence type="ECO:0000256" key="6">
    <source>
        <dbReference type="ARBA" id="ARBA00048552"/>
    </source>
</evidence>
<dbReference type="InterPro" id="IPR007081">
    <property type="entry name" value="RNA_pol_Rpb1_5"/>
</dbReference>
<organism evidence="9 10">
    <name type="scientific">Candidatus Hodgkinia cicadicola</name>
    <dbReference type="NCBI Taxonomy" id="573658"/>
    <lineage>
        <taxon>Bacteria</taxon>
        <taxon>Pseudomonadati</taxon>
        <taxon>Pseudomonadota</taxon>
        <taxon>Alphaproteobacteria</taxon>
        <taxon>Hyphomicrobiales</taxon>
        <taxon>Candidatus Hodgkinia</taxon>
    </lineage>
</organism>
<evidence type="ECO:0000313" key="10">
    <source>
        <dbReference type="Proteomes" id="UP000230981"/>
    </source>
</evidence>
<comment type="caution">
    <text evidence="9">The sequence shown here is derived from an EMBL/GenBank/DDBJ whole genome shotgun (WGS) entry which is preliminary data.</text>
</comment>
<gene>
    <name evidence="9" type="primary">rpoC</name>
    <name evidence="9" type="ORF">magtdc_319</name>
</gene>
<evidence type="ECO:0000256" key="2">
    <source>
        <dbReference type="ARBA" id="ARBA00022679"/>
    </source>
</evidence>
<evidence type="ECO:0000256" key="5">
    <source>
        <dbReference type="ARBA" id="ARBA00023163"/>
    </source>
</evidence>
<comment type="catalytic activity">
    <reaction evidence="6 7">
        <text>RNA(n) + a ribonucleoside 5'-triphosphate = RNA(n+1) + diphosphate</text>
        <dbReference type="Rhea" id="RHEA:21248"/>
        <dbReference type="Rhea" id="RHEA-COMP:14527"/>
        <dbReference type="Rhea" id="RHEA-COMP:17342"/>
        <dbReference type="ChEBI" id="CHEBI:33019"/>
        <dbReference type="ChEBI" id="CHEBI:61557"/>
        <dbReference type="ChEBI" id="CHEBI:140395"/>
        <dbReference type="EC" id="2.7.7.6"/>
    </reaction>
</comment>
<comment type="similarity">
    <text evidence="7">Belongs to the RNA polymerase beta' chain family.</text>
</comment>
<keyword evidence="2 7" id="KW-0808">Transferase</keyword>
<dbReference type="InterPro" id="IPR045867">
    <property type="entry name" value="DNA-dir_RpoC_beta_prime"/>
</dbReference>
<dbReference type="PANTHER" id="PTHR19376:SF54">
    <property type="entry name" value="DNA-DIRECTED RNA POLYMERASE SUBUNIT BETA"/>
    <property type="match status" value="1"/>
</dbReference>
<dbReference type="Gene3D" id="1.10.274.100">
    <property type="entry name" value="RNA polymerase Rpb1, domain 3"/>
    <property type="match status" value="2"/>
</dbReference>
<evidence type="ECO:0000256" key="4">
    <source>
        <dbReference type="ARBA" id="ARBA00022723"/>
    </source>
</evidence>
<dbReference type="Proteomes" id="UP000230981">
    <property type="component" value="Unassembled WGS sequence"/>
</dbReference>
<dbReference type="EC" id="2.7.7.6" evidence="7"/>
<name>A0ABX4MFC0_9HYPH</name>
<comment type="function">
    <text evidence="7">DNA-dependent RNA polymerase catalyzes the transcription of DNA into RNA using the four ribonucleoside triphosphates as substrates.</text>
</comment>
<dbReference type="GO" id="GO:0000428">
    <property type="term" value="C:DNA-directed RNA polymerase complex"/>
    <property type="evidence" value="ECO:0007669"/>
    <property type="project" value="UniProtKB-KW"/>
</dbReference>
<dbReference type="Gene3D" id="1.10.132.30">
    <property type="match status" value="1"/>
</dbReference>
<dbReference type="Pfam" id="PF04983">
    <property type="entry name" value="RNA_pol_Rpb1_3"/>
    <property type="match status" value="1"/>
</dbReference>
<keyword evidence="10" id="KW-1185">Reference proteome</keyword>
<dbReference type="Pfam" id="PF00623">
    <property type="entry name" value="RNA_pol_Rpb1_2"/>
    <property type="match status" value="2"/>
</dbReference>
<dbReference type="InterPro" id="IPR038120">
    <property type="entry name" value="Rpb1_funnel_sf"/>
</dbReference>
<dbReference type="SUPFAM" id="SSF64484">
    <property type="entry name" value="beta and beta-prime subunits of DNA dependent RNA-polymerase"/>
    <property type="match status" value="1"/>
</dbReference>
<dbReference type="InterPro" id="IPR007080">
    <property type="entry name" value="RNA_pol_Rpb1_1"/>
</dbReference>
<keyword evidence="4" id="KW-0479">Metal-binding</keyword>
<dbReference type="EMBL" id="NXGO01000152">
    <property type="protein sequence ID" value="PIM95257.1"/>
    <property type="molecule type" value="Genomic_DNA"/>
</dbReference>
<reference evidence="9" key="1">
    <citation type="submission" date="2017-09" db="EMBL/GenBank/DDBJ databases">
        <authorList>
            <person name="Campbell M.A."/>
            <person name="Lukasik P."/>
            <person name="Simon C."/>
            <person name="McCutcheon J.P."/>
        </authorList>
    </citation>
    <scope>NUCLEOTIDE SEQUENCE [LARGE SCALE GENOMIC DNA]</scope>
    <source>
        <strain evidence="9">MAGTDC</strain>
    </source>
</reference>
<evidence type="ECO:0000256" key="7">
    <source>
        <dbReference type="RuleBase" id="RU004279"/>
    </source>
</evidence>
<dbReference type="Pfam" id="PF04997">
    <property type="entry name" value="RNA_pol_Rpb1_1"/>
    <property type="match status" value="1"/>
</dbReference>
<proteinExistence type="inferred from homology"/>
<dbReference type="InterPro" id="IPR042102">
    <property type="entry name" value="RNA_pol_Rpb1_3_sf"/>
</dbReference>
<dbReference type="PANTHER" id="PTHR19376">
    <property type="entry name" value="DNA-DIRECTED RNA POLYMERASE"/>
    <property type="match status" value="1"/>
</dbReference>
<dbReference type="Gene3D" id="2.40.40.20">
    <property type="match status" value="1"/>
</dbReference>
<dbReference type="SMART" id="SM00663">
    <property type="entry name" value="RPOLA_N"/>
    <property type="match status" value="1"/>
</dbReference>
<dbReference type="Pfam" id="PF04998">
    <property type="entry name" value="RNA_pol_Rpb1_5"/>
    <property type="match status" value="1"/>
</dbReference>
<accession>A0ABX4MFC0</accession>
<keyword evidence="5 7" id="KW-0804">Transcription</keyword>
<evidence type="ECO:0000256" key="1">
    <source>
        <dbReference type="ARBA" id="ARBA00022478"/>
    </source>
</evidence>
<dbReference type="InterPro" id="IPR007066">
    <property type="entry name" value="RNA_pol_Rpb1_3"/>
</dbReference>
<keyword evidence="3 7" id="KW-0548">Nucleotidyltransferase</keyword>
<dbReference type="Gene3D" id="2.40.50.100">
    <property type="match status" value="1"/>
</dbReference>
<evidence type="ECO:0000256" key="3">
    <source>
        <dbReference type="ARBA" id="ARBA00022695"/>
    </source>
</evidence>
<evidence type="ECO:0000313" key="9">
    <source>
        <dbReference type="EMBL" id="PIM95257.1"/>
    </source>
</evidence>
<feature type="domain" description="RNA polymerase N-terminal" evidence="8">
    <location>
        <begin position="158"/>
        <end position="442"/>
    </location>
</feature>
<dbReference type="Gene3D" id="4.10.860.120">
    <property type="entry name" value="RNA polymerase II, clamp domain"/>
    <property type="match status" value="1"/>
</dbReference>